<dbReference type="Pfam" id="PF08239">
    <property type="entry name" value="SH3_3"/>
    <property type="match status" value="1"/>
</dbReference>
<dbReference type="InterPro" id="IPR003646">
    <property type="entry name" value="SH3-like_bac-type"/>
</dbReference>
<protein>
    <submittedName>
        <fullName evidence="4">Uncharacterized protein</fullName>
    </submittedName>
</protein>
<organism evidence="4 5">
    <name type="scientific">Fervidicella metallireducens AeB</name>
    <dbReference type="NCBI Taxonomy" id="1403537"/>
    <lineage>
        <taxon>Bacteria</taxon>
        <taxon>Bacillati</taxon>
        <taxon>Bacillota</taxon>
        <taxon>Clostridia</taxon>
        <taxon>Eubacteriales</taxon>
        <taxon>Clostridiaceae</taxon>
        <taxon>Fervidicella</taxon>
    </lineage>
</organism>
<feature type="domain" description="SH3" evidence="2">
    <location>
        <begin position="1"/>
        <end position="44"/>
    </location>
</feature>
<keyword evidence="1" id="KW-0728">SH3 domain</keyword>
<comment type="caution">
    <text evidence="4">The sequence shown here is derived from an EMBL/GenBank/DDBJ whole genome shotgun (WGS) entry which is preliminary data.</text>
</comment>
<dbReference type="AlphaFoldDB" id="A0A017RZ45"/>
<keyword evidence="5" id="KW-1185">Reference proteome</keyword>
<gene>
    <name evidence="4" type="ORF">Q428_00190</name>
</gene>
<evidence type="ECO:0000259" key="2">
    <source>
        <dbReference type="PROSITE" id="PS50002"/>
    </source>
</evidence>
<accession>A0A017RZ45</accession>
<dbReference type="InterPro" id="IPR036028">
    <property type="entry name" value="SH3-like_dom_sf"/>
</dbReference>
<name>A0A017RZ45_9CLOT</name>
<dbReference type="PROSITE" id="PS50002">
    <property type="entry name" value="SH3"/>
    <property type="match status" value="1"/>
</dbReference>
<dbReference type="PROSITE" id="PS51781">
    <property type="entry name" value="SH3B"/>
    <property type="match status" value="1"/>
</dbReference>
<dbReference type="STRING" id="1403537.Q428_00190"/>
<reference evidence="4 5" key="1">
    <citation type="journal article" date="2014" name="Genome Announc.">
        <title>Draft Genome Sequence of Fervidicella metallireducens Strain AeBT, an Iron-Reducing Thermoanaerobe from the Great Artesian Basin.</title>
        <authorList>
            <person name="Patel B.K."/>
        </authorList>
    </citation>
    <scope>NUCLEOTIDE SEQUENCE [LARGE SCALE GENOMIC DNA]</scope>
    <source>
        <strain evidence="4 5">AeB</strain>
    </source>
</reference>
<dbReference type="Proteomes" id="UP000019681">
    <property type="component" value="Unassembled WGS sequence"/>
</dbReference>
<evidence type="ECO:0000313" key="5">
    <source>
        <dbReference type="Proteomes" id="UP000019681"/>
    </source>
</evidence>
<evidence type="ECO:0000313" key="4">
    <source>
        <dbReference type="EMBL" id="EYE89861.1"/>
    </source>
</evidence>
<evidence type="ECO:0000256" key="1">
    <source>
        <dbReference type="ARBA" id="ARBA00022443"/>
    </source>
</evidence>
<dbReference type="SUPFAM" id="SSF50044">
    <property type="entry name" value="SH3-domain"/>
    <property type="match status" value="1"/>
</dbReference>
<proteinExistence type="predicted"/>
<feature type="domain" description="SH3b" evidence="3">
    <location>
        <begin position="1"/>
        <end position="44"/>
    </location>
</feature>
<dbReference type="EMBL" id="AZQP01000001">
    <property type="protein sequence ID" value="EYE89861.1"/>
    <property type="molecule type" value="Genomic_DNA"/>
</dbReference>
<dbReference type="OrthoDB" id="9808890at2"/>
<dbReference type="Gene3D" id="2.30.30.40">
    <property type="entry name" value="SH3 Domains"/>
    <property type="match status" value="1"/>
</dbReference>
<sequence>MSTKAKSLGVLKYGTKITVIQYINGWWKVSYKGKIGYIPAKYTK</sequence>
<dbReference type="InterPro" id="IPR001452">
    <property type="entry name" value="SH3_domain"/>
</dbReference>
<evidence type="ECO:0000259" key="3">
    <source>
        <dbReference type="PROSITE" id="PS51781"/>
    </source>
</evidence>